<dbReference type="PANTHER" id="PTHR46599:SF3">
    <property type="entry name" value="PIGGYBAC TRANSPOSABLE ELEMENT-DERIVED PROTEIN 4"/>
    <property type="match status" value="1"/>
</dbReference>
<dbReference type="InterPro" id="IPR029526">
    <property type="entry name" value="PGBD"/>
</dbReference>
<evidence type="ECO:0000259" key="1">
    <source>
        <dbReference type="Pfam" id="PF13843"/>
    </source>
</evidence>
<protein>
    <submittedName>
        <fullName evidence="3">DDE_Tnp_1_7 domain-containing protein</fullName>
    </submittedName>
</protein>
<dbReference type="WBParaSite" id="HCON_00184180-00001">
    <property type="protein sequence ID" value="HCON_00184180-00001"/>
    <property type="gene ID" value="HCON_00184180"/>
</dbReference>
<feature type="domain" description="PiggyBac transposable element-derived protein" evidence="1">
    <location>
        <begin position="92"/>
        <end position="407"/>
    </location>
</feature>
<sequence length="409" mass="47138">MEQPAVDDLETGFDRLLVESDDDIEETLRNDSFRNNAMVLPTDNVSDTESETLSISNSESEDEWISDAEVHDEFVFSQQVGPYDCVHSCREPIDFYELYLNGEMLSLIVGETNRQGKAKDSNFQDTCPAEIKKFMGLCIQMGVVQMPKLRDCWSTRPAIGGHSIAGKVMPRTRFEQLLNSLHFADNNQFDGNRLCKINDFLELFNANCEKAYRPEREVCIDESLVPFRGRIVFRQYVPFKRHKYGIKHFKLCCKGGYTWRTKIYAGRQPSRKDPVAVPVVMELMDGLLDQSRHLCTDNWYSSVPLANSLLKRSTPLFGTLRKNRKGIPTKVKDRKLKRGQVYYQQNQNGVLVLKWKDKRDLFMISTRHDGSMTPNGKPQVVEDYNKVMGFVDQSEQMSAYTPFVRRTTK</sequence>
<proteinExistence type="predicted"/>
<dbReference type="OrthoDB" id="5810550at2759"/>
<keyword evidence="2" id="KW-1185">Reference proteome</keyword>
<reference evidence="3" key="1">
    <citation type="submission" date="2020-12" db="UniProtKB">
        <authorList>
            <consortium name="WormBaseParasite"/>
        </authorList>
    </citation>
    <scope>IDENTIFICATION</scope>
    <source>
        <strain evidence="3">MHco3</strain>
    </source>
</reference>
<dbReference type="OMA" id="GLCIQMG"/>
<dbReference type="Proteomes" id="UP000025227">
    <property type="component" value="Unplaced"/>
</dbReference>
<evidence type="ECO:0000313" key="3">
    <source>
        <dbReference type="WBParaSite" id="HCON_00184180-00001"/>
    </source>
</evidence>
<dbReference type="Pfam" id="PF13843">
    <property type="entry name" value="DDE_Tnp_1_7"/>
    <property type="match status" value="1"/>
</dbReference>
<dbReference type="AlphaFoldDB" id="A0A7I4Z3C3"/>
<name>A0A7I4Z3C3_HAECO</name>
<organism evidence="2 3">
    <name type="scientific">Haemonchus contortus</name>
    <name type="common">Barber pole worm</name>
    <dbReference type="NCBI Taxonomy" id="6289"/>
    <lineage>
        <taxon>Eukaryota</taxon>
        <taxon>Metazoa</taxon>
        <taxon>Ecdysozoa</taxon>
        <taxon>Nematoda</taxon>
        <taxon>Chromadorea</taxon>
        <taxon>Rhabditida</taxon>
        <taxon>Rhabditina</taxon>
        <taxon>Rhabditomorpha</taxon>
        <taxon>Strongyloidea</taxon>
        <taxon>Trichostrongylidae</taxon>
        <taxon>Haemonchus</taxon>
    </lineage>
</organism>
<accession>A0A7I4Z3C3</accession>
<evidence type="ECO:0000313" key="2">
    <source>
        <dbReference type="Proteomes" id="UP000025227"/>
    </source>
</evidence>
<dbReference type="PANTHER" id="PTHR46599">
    <property type="entry name" value="PIGGYBAC TRANSPOSABLE ELEMENT-DERIVED PROTEIN 4"/>
    <property type="match status" value="1"/>
</dbReference>